<dbReference type="FunFam" id="1.20.1250.20:FF:000018">
    <property type="entry name" value="MFS transporter permease"/>
    <property type="match status" value="1"/>
</dbReference>
<name>Q0YRG9_9CHLB</name>
<feature type="transmembrane region" description="Helical" evidence="6">
    <location>
        <begin position="412"/>
        <end position="430"/>
    </location>
</feature>
<feature type="transmembrane region" description="Helical" evidence="6">
    <location>
        <begin position="288"/>
        <end position="307"/>
    </location>
</feature>
<feature type="transmembrane region" description="Helical" evidence="6">
    <location>
        <begin position="113"/>
        <end position="136"/>
    </location>
</feature>
<evidence type="ECO:0000256" key="6">
    <source>
        <dbReference type="SAM" id="Phobius"/>
    </source>
</evidence>
<dbReference type="PROSITE" id="PS50850">
    <property type="entry name" value="MFS"/>
    <property type="match status" value="1"/>
</dbReference>
<dbReference type="Pfam" id="PF07690">
    <property type="entry name" value="MFS_1"/>
    <property type="match status" value="1"/>
</dbReference>
<dbReference type="InterPro" id="IPR036259">
    <property type="entry name" value="MFS_trans_sf"/>
</dbReference>
<dbReference type="PANTHER" id="PTHR43791:SF36">
    <property type="entry name" value="TRANSPORTER, PUTATIVE (AFU_ORTHOLOGUE AFUA_6G08340)-RELATED"/>
    <property type="match status" value="1"/>
</dbReference>
<reference evidence="8 9" key="2">
    <citation type="submission" date="2006-07" db="EMBL/GenBank/DDBJ databases">
        <title>Sequencing of the draft genome and assembly of Chlorobium ferroxidans DSM 13031.</title>
        <authorList>
            <consortium name="US DOE Joint Genome Institute (JGI-PGF)"/>
            <person name="Copeland A."/>
            <person name="Lucas S."/>
            <person name="Lapidus A."/>
            <person name="Barry K."/>
            <person name="Glavina del Rio T."/>
            <person name="Dalin E."/>
            <person name="Tice H."/>
            <person name="Bruce D."/>
            <person name="Pitluck S."/>
            <person name="Richardson P."/>
        </authorList>
    </citation>
    <scope>NUCLEOTIDE SEQUENCE [LARGE SCALE GENOMIC DNA]</scope>
    <source>
        <strain evidence="8 9">DSM 13031</strain>
    </source>
</reference>
<organism evidence="8 9">
    <name type="scientific">Chlorobium ferrooxidans DSM 13031</name>
    <dbReference type="NCBI Taxonomy" id="377431"/>
    <lineage>
        <taxon>Bacteria</taxon>
        <taxon>Pseudomonadati</taxon>
        <taxon>Chlorobiota</taxon>
        <taxon>Chlorobiia</taxon>
        <taxon>Chlorobiales</taxon>
        <taxon>Chlorobiaceae</taxon>
        <taxon>Chlorobium/Pelodictyon group</taxon>
        <taxon>Chlorobium</taxon>
    </lineage>
</organism>
<dbReference type="GO" id="GO:0005886">
    <property type="term" value="C:plasma membrane"/>
    <property type="evidence" value="ECO:0007669"/>
    <property type="project" value="TreeGrafter"/>
</dbReference>
<evidence type="ECO:0000256" key="4">
    <source>
        <dbReference type="ARBA" id="ARBA00022989"/>
    </source>
</evidence>
<dbReference type="InterPro" id="IPR011701">
    <property type="entry name" value="MFS"/>
</dbReference>
<evidence type="ECO:0000256" key="3">
    <source>
        <dbReference type="ARBA" id="ARBA00022692"/>
    </source>
</evidence>
<accession>Q0YRG9</accession>
<protein>
    <submittedName>
        <fullName evidence="8">Major facilitator superfamily MFS_1</fullName>
    </submittedName>
</protein>
<evidence type="ECO:0000313" key="9">
    <source>
        <dbReference type="Proteomes" id="UP000004162"/>
    </source>
</evidence>
<sequence length="442" mass="47747">MSSSSESLSTAFEKATYDKVALHLIPFLFICYILAYLDRVNVGFAKLQMCSDLGFSDTAYGTGAGIFFIGYLLFEVPSNIILSKVGARIWIARIMITWGVIASMQLFVSSEPIFYLLRFFLGVAEAGFFPGIILYLTTWFPSEYRARMVAWFMTAVAIAGVAGGPVSGVILETMDGVGSLQGWQWLFILEGVPSALMGLCVLFYLDNTPDDAVWLSAPERELLTKRLADDELRTASEGRPAYTVRDAFGMPEVWMLSALYFSIVMGLYGISFWLPQIIRESITADESLIGWISIIPWLSAAVVMVINGVHSDLTGERRWHIAFSCLIGSAAFALSAMPFAGGWYGIAALSVATAGIMSALSCFWSLPPSILAGSAAAAGIAIINSFGNIAGYVSPEMAGIIRDATGGRMSPVLALFSASLLLAALLTLLVSRGEGRNRSPQH</sequence>
<dbReference type="OrthoDB" id="9773404at2"/>
<dbReference type="AlphaFoldDB" id="Q0YRG9"/>
<dbReference type="PANTHER" id="PTHR43791">
    <property type="entry name" value="PERMEASE-RELATED"/>
    <property type="match status" value="1"/>
</dbReference>
<dbReference type="Gene3D" id="1.20.1250.20">
    <property type="entry name" value="MFS general substrate transporter like domains"/>
    <property type="match status" value="2"/>
</dbReference>
<comment type="caution">
    <text evidence="8">The sequence shown here is derived from an EMBL/GenBank/DDBJ whole genome shotgun (WGS) entry which is preliminary data.</text>
</comment>
<feature type="transmembrane region" description="Helical" evidence="6">
    <location>
        <begin position="370"/>
        <end position="392"/>
    </location>
</feature>
<feature type="transmembrane region" description="Helical" evidence="6">
    <location>
        <begin position="319"/>
        <end position="337"/>
    </location>
</feature>
<dbReference type="SUPFAM" id="SSF103473">
    <property type="entry name" value="MFS general substrate transporter"/>
    <property type="match status" value="1"/>
</dbReference>
<dbReference type="RefSeq" id="WP_006366453.1">
    <property type="nucleotide sequence ID" value="NZ_AASE01000010.1"/>
</dbReference>
<feature type="transmembrane region" description="Helical" evidence="6">
    <location>
        <begin position="253"/>
        <end position="276"/>
    </location>
</feature>
<evidence type="ECO:0000313" key="8">
    <source>
        <dbReference type="EMBL" id="EAT58925.1"/>
    </source>
</evidence>
<evidence type="ECO:0000259" key="7">
    <source>
        <dbReference type="PROSITE" id="PS50850"/>
    </source>
</evidence>
<proteinExistence type="predicted"/>
<feature type="domain" description="Major facilitator superfamily (MFS) profile" evidence="7">
    <location>
        <begin position="24"/>
        <end position="435"/>
    </location>
</feature>
<evidence type="ECO:0000256" key="2">
    <source>
        <dbReference type="ARBA" id="ARBA00022448"/>
    </source>
</evidence>
<keyword evidence="9" id="KW-1185">Reference proteome</keyword>
<reference evidence="8 9" key="1">
    <citation type="submission" date="2006-07" db="EMBL/GenBank/DDBJ databases">
        <title>Annotation of the draft genome assembly of Chlorobium ferroxidans DSM 13031.</title>
        <authorList>
            <consortium name="US DOE Joint Genome Institute (JGI-ORNL)"/>
            <person name="Larimer F."/>
            <person name="Land M."/>
            <person name="Hauser L."/>
        </authorList>
    </citation>
    <scope>NUCLEOTIDE SEQUENCE [LARGE SCALE GENOMIC DNA]</scope>
    <source>
        <strain evidence="8 9">DSM 13031</strain>
    </source>
</reference>
<feature type="transmembrane region" description="Helical" evidence="6">
    <location>
        <begin position="20"/>
        <end position="37"/>
    </location>
</feature>
<keyword evidence="5 6" id="KW-0472">Membrane</keyword>
<feature type="transmembrane region" description="Helical" evidence="6">
    <location>
        <begin position="57"/>
        <end position="74"/>
    </location>
</feature>
<feature type="transmembrane region" description="Helical" evidence="6">
    <location>
        <begin position="86"/>
        <end position="107"/>
    </location>
</feature>
<feature type="transmembrane region" description="Helical" evidence="6">
    <location>
        <begin position="343"/>
        <end position="363"/>
    </location>
</feature>
<dbReference type="GO" id="GO:0022857">
    <property type="term" value="F:transmembrane transporter activity"/>
    <property type="evidence" value="ECO:0007669"/>
    <property type="project" value="InterPro"/>
</dbReference>
<dbReference type="EMBL" id="AASE01000010">
    <property type="protein sequence ID" value="EAT58925.1"/>
    <property type="molecule type" value="Genomic_DNA"/>
</dbReference>
<dbReference type="Proteomes" id="UP000004162">
    <property type="component" value="Unassembled WGS sequence"/>
</dbReference>
<dbReference type="InterPro" id="IPR020846">
    <property type="entry name" value="MFS_dom"/>
</dbReference>
<comment type="subcellular location">
    <subcellularLocation>
        <location evidence="1">Membrane</location>
        <topology evidence="1">Multi-pass membrane protein</topology>
    </subcellularLocation>
</comment>
<feature type="transmembrane region" description="Helical" evidence="6">
    <location>
        <begin position="148"/>
        <end position="171"/>
    </location>
</feature>
<gene>
    <name evidence="8" type="ORF">CferDRAFT_0866</name>
</gene>
<keyword evidence="2" id="KW-0813">Transport</keyword>
<dbReference type="CDD" id="cd17319">
    <property type="entry name" value="MFS_ExuT_GudP_like"/>
    <property type="match status" value="1"/>
</dbReference>
<keyword evidence="3 6" id="KW-0812">Transmembrane</keyword>
<evidence type="ECO:0000256" key="5">
    <source>
        <dbReference type="ARBA" id="ARBA00023136"/>
    </source>
</evidence>
<keyword evidence="4 6" id="KW-1133">Transmembrane helix</keyword>
<feature type="transmembrane region" description="Helical" evidence="6">
    <location>
        <begin position="183"/>
        <end position="205"/>
    </location>
</feature>
<evidence type="ECO:0000256" key="1">
    <source>
        <dbReference type="ARBA" id="ARBA00004141"/>
    </source>
</evidence>